<dbReference type="PANTHER" id="PTHR43539">
    <property type="entry name" value="FLAVIN-BINDING MONOOXYGENASE-LIKE PROTEIN (AFU_ORTHOLOGUE AFUA_4G09220)"/>
    <property type="match status" value="1"/>
</dbReference>
<sequence>MSTDFPDVTDVLDAVVIGGGQSGLAAARALLDAGLTPVVLEAGERTAGSWPSYYDSLTLFSPARHSTLGALPFPDGGDGDRYPHRDEVVEYLLHHADRLRADGADIRVNTPVEAVERDGSGGFVVRTGDGRPLRTRGVVAASGSFANPYLPRLPGQEDFTGHLTHVAGYRDPAPYAGSRVIVVGAGNSAVQVGHELAGVATVTLATRAPVAFLDQRVRGHDIHHWLAATGFDDLPPEWLAAMGGPTLVLDEGRYREALGSGRMRRRPMFTAFTPEGVVRADGTRERADAVVFATGYRPALDYLRPLGALDADGAPRHAGGISTTHPGLVYVGLEFQRSFASNTLRGVTRDAEHVAGPLAARVRDAPAALFQP</sequence>
<dbReference type="InterPro" id="IPR036188">
    <property type="entry name" value="FAD/NAD-bd_sf"/>
</dbReference>
<evidence type="ECO:0000313" key="2">
    <source>
        <dbReference type="EMBL" id="GAA3016928.1"/>
    </source>
</evidence>
<reference evidence="3" key="1">
    <citation type="journal article" date="2019" name="Int. J. Syst. Evol. Microbiol.">
        <title>The Global Catalogue of Microorganisms (GCM) 10K type strain sequencing project: providing services to taxonomists for standard genome sequencing and annotation.</title>
        <authorList>
            <consortium name="The Broad Institute Genomics Platform"/>
            <consortium name="The Broad Institute Genome Sequencing Center for Infectious Disease"/>
            <person name="Wu L."/>
            <person name="Ma J."/>
        </authorList>
    </citation>
    <scope>NUCLEOTIDE SEQUENCE [LARGE SCALE GENOMIC DNA]</scope>
    <source>
        <strain evidence="3">JCM 3106</strain>
    </source>
</reference>
<keyword evidence="2" id="KW-0503">Monooxygenase</keyword>
<dbReference type="Proteomes" id="UP001499930">
    <property type="component" value="Unassembled WGS sequence"/>
</dbReference>
<dbReference type="EMBL" id="BAAAWD010000013">
    <property type="protein sequence ID" value="GAA3016928.1"/>
    <property type="molecule type" value="Genomic_DNA"/>
</dbReference>
<dbReference type="PRINTS" id="PR00411">
    <property type="entry name" value="PNDRDTASEI"/>
</dbReference>
<keyword evidence="1" id="KW-0560">Oxidoreductase</keyword>
<comment type="caution">
    <text evidence="2">The sequence shown here is derived from an EMBL/GenBank/DDBJ whole genome shotgun (WGS) entry which is preliminary data.</text>
</comment>
<dbReference type="Pfam" id="PF13738">
    <property type="entry name" value="Pyr_redox_3"/>
    <property type="match status" value="1"/>
</dbReference>
<protein>
    <submittedName>
        <fullName evidence="2">ArsO family NAD(P)H-dependent flavin-containing monooxygenase</fullName>
    </submittedName>
</protein>
<keyword evidence="3" id="KW-1185">Reference proteome</keyword>
<organism evidence="2 3">
    <name type="scientific">Streptosporangium longisporum</name>
    <dbReference type="NCBI Taxonomy" id="46187"/>
    <lineage>
        <taxon>Bacteria</taxon>
        <taxon>Bacillati</taxon>
        <taxon>Actinomycetota</taxon>
        <taxon>Actinomycetes</taxon>
        <taxon>Streptosporangiales</taxon>
        <taxon>Streptosporangiaceae</taxon>
        <taxon>Streptosporangium</taxon>
    </lineage>
</organism>
<gene>
    <name evidence="2" type="ORF">GCM10017559_45780</name>
</gene>
<dbReference type="SUPFAM" id="SSF51905">
    <property type="entry name" value="FAD/NAD(P)-binding domain"/>
    <property type="match status" value="2"/>
</dbReference>
<name>A0ABP6KLL8_9ACTN</name>
<dbReference type="PANTHER" id="PTHR43539:SF78">
    <property type="entry name" value="FLAVIN-CONTAINING MONOOXYGENASE"/>
    <property type="match status" value="1"/>
</dbReference>
<accession>A0ABP6KLL8</accession>
<evidence type="ECO:0000313" key="3">
    <source>
        <dbReference type="Proteomes" id="UP001499930"/>
    </source>
</evidence>
<dbReference type="PRINTS" id="PR00368">
    <property type="entry name" value="FADPNR"/>
</dbReference>
<dbReference type="Gene3D" id="3.50.50.60">
    <property type="entry name" value="FAD/NAD(P)-binding domain"/>
    <property type="match status" value="1"/>
</dbReference>
<proteinExistence type="predicted"/>
<dbReference type="InterPro" id="IPR050982">
    <property type="entry name" value="Auxin_biosynth/cation_transpt"/>
</dbReference>
<dbReference type="RefSeq" id="WP_344898624.1">
    <property type="nucleotide sequence ID" value="NZ_BAAAWD010000013.1"/>
</dbReference>
<evidence type="ECO:0000256" key="1">
    <source>
        <dbReference type="ARBA" id="ARBA00023002"/>
    </source>
</evidence>
<dbReference type="GO" id="GO:0004497">
    <property type="term" value="F:monooxygenase activity"/>
    <property type="evidence" value="ECO:0007669"/>
    <property type="project" value="UniProtKB-KW"/>
</dbReference>